<dbReference type="InterPro" id="IPR036526">
    <property type="entry name" value="C-N_Hydrolase_sf"/>
</dbReference>
<dbReference type="InterPro" id="IPR045254">
    <property type="entry name" value="Nit1/2_C-N_Hydrolase"/>
</dbReference>
<reference evidence="2 3" key="1">
    <citation type="submission" date="2020-09" db="EMBL/GenBank/DDBJ databases">
        <title>Characterization and genome sequencing of Ruminiclostridium sp. nov. MA18.</title>
        <authorList>
            <person name="Rettenmaier R."/>
            <person name="Kowollik M.-L."/>
            <person name="Liebl W."/>
            <person name="Zverlov V."/>
        </authorList>
    </citation>
    <scope>NUCLEOTIDE SEQUENCE [LARGE SCALE GENOMIC DNA]</scope>
    <source>
        <strain evidence="2 3">MA18</strain>
    </source>
</reference>
<organism evidence="2 3">
    <name type="scientific">Ruminiclostridium herbifermentans</name>
    <dbReference type="NCBI Taxonomy" id="2488810"/>
    <lineage>
        <taxon>Bacteria</taxon>
        <taxon>Bacillati</taxon>
        <taxon>Bacillota</taxon>
        <taxon>Clostridia</taxon>
        <taxon>Eubacteriales</taxon>
        <taxon>Oscillospiraceae</taxon>
        <taxon>Ruminiclostridium</taxon>
    </lineage>
</organism>
<dbReference type="EMBL" id="CP061336">
    <property type="protein sequence ID" value="QNU65310.1"/>
    <property type="molecule type" value="Genomic_DNA"/>
</dbReference>
<dbReference type="CDD" id="cd07572">
    <property type="entry name" value="nit"/>
    <property type="match status" value="1"/>
</dbReference>
<dbReference type="Proteomes" id="UP000306409">
    <property type="component" value="Chromosome"/>
</dbReference>
<dbReference type="PANTHER" id="PTHR23088">
    <property type="entry name" value="NITRILASE-RELATED"/>
    <property type="match status" value="1"/>
</dbReference>
<accession>A0A4U7JKL9</accession>
<dbReference type="GO" id="GO:0006107">
    <property type="term" value="P:oxaloacetate metabolic process"/>
    <property type="evidence" value="ECO:0007669"/>
    <property type="project" value="TreeGrafter"/>
</dbReference>
<keyword evidence="3" id="KW-1185">Reference proteome</keyword>
<dbReference type="PROSITE" id="PS50263">
    <property type="entry name" value="CN_HYDROLASE"/>
    <property type="match status" value="1"/>
</dbReference>
<dbReference type="AlphaFoldDB" id="A0A4U7JKL9"/>
<dbReference type="PANTHER" id="PTHR23088:SF30">
    <property type="entry name" value="OMEGA-AMIDASE NIT2"/>
    <property type="match status" value="1"/>
</dbReference>
<dbReference type="Gene3D" id="3.60.110.10">
    <property type="entry name" value="Carbon-nitrogen hydrolase"/>
    <property type="match status" value="1"/>
</dbReference>
<dbReference type="SUPFAM" id="SSF56317">
    <property type="entry name" value="Carbon-nitrogen hydrolase"/>
    <property type="match status" value="1"/>
</dbReference>
<evidence type="ECO:0000313" key="3">
    <source>
        <dbReference type="Proteomes" id="UP000306409"/>
    </source>
</evidence>
<proteinExistence type="predicted"/>
<dbReference type="OrthoDB" id="9811121at2"/>
<keyword evidence="1 2" id="KW-0378">Hydrolase</keyword>
<gene>
    <name evidence="2" type="ORF">EHE19_010175</name>
</gene>
<sequence length="269" mass="30336">MKLRLGLCQMKVSDFKVDNLNKAVQMIESCKNEGANIAVLPEMFNCPYDTQKFPIYAEDLDKSETVTIISEAAKHNDIYVIAGSIPEICEGKYYNTCLVFDRTGKLIGKHRKVHLFDVNIKNGICFKESDILSSGNQVTVIETEYCKIGIAICFDIRFSDLYREMSKAGAKLIFTPGAFNMTTGPAHWELLVRTRALDNQLFHAAVSPARNIEASYIAYGNSMLCDPWGNVLARADEKEQIIISDIDLDMVDNIREQIPVVNEYIIKMQ</sequence>
<protein>
    <submittedName>
        <fullName evidence="2">Carbon-nitrogen hydrolase family protein</fullName>
    </submittedName>
</protein>
<dbReference type="GO" id="GO:0006528">
    <property type="term" value="P:asparagine metabolic process"/>
    <property type="evidence" value="ECO:0007669"/>
    <property type="project" value="TreeGrafter"/>
</dbReference>
<dbReference type="RefSeq" id="WP_137696039.1">
    <property type="nucleotide sequence ID" value="NZ_CP061336.1"/>
</dbReference>
<dbReference type="Pfam" id="PF00795">
    <property type="entry name" value="CN_hydrolase"/>
    <property type="match status" value="1"/>
</dbReference>
<evidence type="ECO:0000256" key="1">
    <source>
        <dbReference type="ARBA" id="ARBA00022801"/>
    </source>
</evidence>
<evidence type="ECO:0000313" key="2">
    <source>
        <dbReference type="EMBL" id="QNU65310.1"/>
    </source>
</evidence>
<dbReference type="InterPro" id="IPR003010">
    <property type="entry name" value="C-N_Hydrolase"/>
</dbReference>
<dbReference type="KEGG" id="rher:EHE19_010175"/>
<dbReference type="GO" id="GO:0006541">
    <property type="term" value="P:glutamine metabolic process"/>
    <property type="evidence" value="ECO:0007669"/>
    <property type="project" value="TreeGrafter"/>
</dbReference>
<dbReference type="GO" id="GO:0050152">
    <property type="term" value="F:omega-amidase activity"/>
    <property type="evidence" value="ECO:0007669"/>
    <property type="project" value="TreeGrafter"/>
</dbReference>
<name>A0A4U7JKL9_9FIRM</name>